<dbReference type="Pfam" id="PF01783">
    <property type="entry name" value="Ribosomal_L32p"/>
    <property type="match status" value="1"/>
</dbReference>
<comment type="similarity">
    <text evidence="2">Belongs to the bacterial ribosomal protein bL32 family.</text>
</comment>
<evidence type="ECO:0000313" key="11">
    <source>
        <dbReference type="Proteomes" id="UP000694562"/>
    </source>
</evidence>
<keyword evidence="5" id="KW-0496">Mitochondrion</keyword>
<protein>
    <recommendedName>
        <fullName evidence="7">Large ribosomal subunit protein bL32m</fullName>
    </recommendedName>
    <alternativeName>
        <fullName evidence="8">39S ribosomal protein L32, mitochondrial</fullName>
    </alternativeName>
</protein>
<keyword evidence="4" id="KW-0689">Ribosomal protein</keyword>
<evidence type="ECO:0000313" key="10">
    <source>
        <dbReference type="Ensembl" id="ENSFTIP00000004044.1"/>
    </source>
</evidence>
<dbReference type="InterPro" id="IPR051991">
    <property type="entry name" value="Mitoribosomal_protein_bL32"/>
</dbReference>
<dbReference type="OMA" id="CKETGLI"/>
<dbReference type="PANTHER" id="PTHR21026">
    <property type="entry name" value="39S RIBOSOMAL PROTEIN L32, MITOCHONDRIAL"/>
    <property type="match status" value="1"/>
</dbReference>
<dbReference type="GO" id="GO:0003735">
    <property type="term" value="F:structural constituent of ribosome"/>
    <property type="evidence" value="ECO:0007669"/>
    <property type="project" value="InterPro"/>
</dbReference>
<keyword evidence="3" id="KW-0809">Transit peptide</keyword>
<dbReference type="Ensembl" id="ENSFTIT00000004228.1">
    <property type="protein sequence ID" value="ENSFTIP00000004044.1"/>
    <property type="gene ID" value="ENSFTIG00000002781.1"/>
</dbReference>
<evidence type="ECO:0000256" key="9">
    <source>
        <dbReference type="ARBA" id="ARBA00045766"/>
    </source>
</evidence>
<evidence type="ECO:0000256" key="2">
    <source>
        <dbReference type="ARBA" id="ARBA00008560"/>
    </source>
</evidence>
<dbReference type="InterPro" id="IPR002677">
    <property type="entry name" value="Ribosomal_bL32"/>
</dbReference>
<reference evidence="10" key="1">
    <citation type="submission" date="2025-08" db="UniProtKB">
        <authorList>
            <consortium name="Ensembl"/>
        </authorList>
    </citation>
    <scope>IDENTIFICATION</scope>
</reference>
<keyword evidence="6" id="KW-0687">Ribonucleoprotein</keyword>
<dbReference type="OrthoDB" id="2014905at2759"/>
<dbReference type="Proteomes" id="UP000694562">
    <property type="component" value="Unplaced"/>
</dbReference>
<dbReference type="GO" id="GO:0006412">
    <property type="term" value="P:translation"/>
    <property type="evidence" value="ECO:0007669"/>
    <property type="project" value="InterPro"/>
</dbReference>
<reference evidence="10" key="2">
    <citation type="submission" date="2025-09" db="UniProtKB">
        <authorList>
            <consortium name="Ensembl"/>
        </authorList>
    </citation>
    <scope>IDENTIFICATION</scope>
</reference>
<proteinExistence type="inferred from homology"/>
<name>A0A8C4XKQ8_FALTI</name>
<dbReference type="InterPro" id="IPR011332">
    <property type="entry name" value="Ribosomal_zn-bd"/>
</dbReference>
<organism evidence="10 11">
    <name type="scientific">Falco tinnunculus</name>
    <name type="common">Common kestrel</name>
    <dbReference type="NCBI Taxonomy" id="100819"/>
    <lineage>
        <taxon>Eukaryota</taxon>
        <taxon>Metazoa</taxon>
        <taxon>Chordata</taxon>
        <taxon>Craniata</taxon>
        <taxon>Vertebrata</taxon>
        <taxon>Euteleostomi</taxon>
        <taxon>Archelosauria</taxon>
        <taxon>Archosauria</taxon>
        <taxon>Dinosauria</taxon>
        <taxon>Saurischia</taxon>
        <taxon>Theropoda</taxon>
        <taxon>Coelurosauria</taxon>
        <taxon>Aves</taxon>
        <taxon>Neognathae</taxon>
        <taxon>Neoaves</taxon>
        <taxon>Telluraves</taxon>
        <taxon>Australaves</taxon>
        <taxon>Falconiformes</taxon>
        <taxon>Falconidae</taxon>
        <taxon>Falco</taxon>
    </lineage>
</organism>
<evidence type="ECO:0000256" key="1">
    <source>
        <dbReference type="ARBA" id="ARBA00004173"/>
    </source>
</evidence>
<comment type="function">
    <text evidence="9">Component of the mitochondrial large ribosomal subunit (mt-LSU). The mitochondrial ribosome (mitoribosome) is a large ribonucleoprotein complex responsible for the synthesis of proteins inside mitochondria.</text>
</comment>
<dbReference type="PANTHER" id="PTHR21026:SF2">
    <property type="entry name" value="LARGE RIBOSOMAL SUBUNIT PROTEIN BL32M"/>
    <property type="match status" value="1"/>
</dbReference>
<sequence length="187" mass="21102">MVAQVMFLSPLPRLRGLLQRCWGQLEHGLLPSFSRSQSPPWGPALALQAPAFLPQPINDTSESNEVPGLLDSILWMAAPKSRHTIEVNRLKVIIKFLNIDVCPECGNLKQKHVLCGYCYAKVKGETQQIRLEMRKKERGPFSAPSVETVVLYDGEKPTEKDEGKRIVEGARKRLSWFSKLILCSHCH</sequence>
<evidence type="ECO:0000256" key="5">
    <source>
        <dbReference type="ARBA" id="ARBA00023128"/>
    </source>
</evidence>
<evidence type="ECO:0000256" key="7">
    <source>
        <dbReference type="ARBA" id="ARBA00039935"/>
    </source>
</evidence>
<evidence type="ECO:0000256" key="6">
    <source>
        <dbReference type="ARBA" id="ARBA00023274"/>
    </source>
</evidence>
<dbReference type="AlphaFoldDB" id="A0A8C4XKQ8"/>
<evidence type="ECO:0000256" key="4">
    <source>
        <dbReference type="ARBA" id="ARBA00022980"/>
    </source>
</evidence>
<dbReference type="GO" id="GO:0005762">
    <property type="term" value="C:mitochondrial large ribosomal subunit"/>
    <property type="evidence" value="ECO:0007669"/>
    <property type="project" value="TreeGrafter"/>
</dbReference>
<evidence type="ECO:0000256" key="3">
    <source>
        <dbReference type="ARBA" id="ARBA00022946"/>
    </source>
</evidence>
<comment type="subcellular location">
    <subcellularLocation>
        <location evidence="1">Mitochondrion</location>
    </subcellularLocation>
</comment>
<keyword evidence="11" id="KW-1185">Reference proteome</keyword>
<accession>A0A8C4XKQ8</accession>
<dbReference type="SUPFAM" id="SSF57829">
    <property type="entry name" value="Zn-binding ribosomal proteins"/>
    <property type="match status" value="1"/>
</dbReference>
<evidence type="ECO:0000256" key="8">
    <source>
        <dbReference type="ARBA" id="ARBA00042577"/>
    </source>
</evidence>